<dbReference type="EMBL" id="CACVAS010000072">
    <property type="protein sequence ID" value="CAA6815843.1"/>
    <property type="molecule type" value="Genomic_DNA"/>
</dbReference>
<protein>
    <recommendedName>
        <fullName evidence="2">SAM-dependent methyltransferase</fullName>
    </recommendedName>
</protein>
<evidence type="ECO:0000313" key="1">
    <source>
        <dbReference type="EMBL" id="CAA6815843.1"/>
    </source>
</evidence>
<dbReference type="InterPro" id="IPR029063">
    <property type="entry name" value="SAM-dependent_MTases_sf"/>
</dbReference>
<proteinExistence type="predicted"/>
<evidence type="ECO:0008006" key="2">
    <source>
        <dbReference type="Google" id="ProtNLM"/>
    </source>
</evidence>
<name>A0A6S6T957_9BACT</name>
<organism evidence="1">
    <name type="scientific">uncultured Sulfurovum sp</name>
    <dbReference type="NCBI Taxonomy" id="269237"/>
    <lineage>
        <taxon>Bacteria</taxon>
        <taxon>Pseudomonadati</taxon>
        <taxon>Campylobacterota</taxon>
        <taxon>Epsilonproteobacteria</taxon>
        <taxon>Campylobacterales</taxon>
        <taxon>Sulfurovaceae</taxon>
        <taxon>Sulfurovum</taxon>
        <taxon>environmental samples</taxon>
    </lineage>
</organism>
<gene>
    <name evidence="1" type="ORF">HELGO_WM14575</name>
</gene>
<reference evidence="1" key="1">
    <citation type="submission" date="2020-01" db="EMBL/GenBank/DDBJ databases">
        <authorList>
            <person name="Meier V. D."/>
            <person name="Meier V D."/>
        </authorList>
    </citation>
    <scope>NUCLEOTIDE SEQUENCE</scope>
    <source>
        <strain evidence="1">HLG_WM_MAG_01</strain>
    </source>
</reference>
<accession>A0A6S6T957</accession>
<dbReference type="AlphaFoldDB" id="A0A6S6T957"/>
<dbReference type="Gene3D" id="3.40.50.150">
    <property type="entry name" value="Vaccinia Virus protein VP39"/>
    <property type="match status" value="1"/>
</dbReference>
<sequence>MPKIESFEKFAHEYEVWFENNPKVYEAEIKTIQKLLLPFERGIEIGIGSGKFALPFDIKPE</sequence>